<keyword evidence="2" id="KW-1185">Reference proteome</keyword>
<reference evidence="1 2" key="1">
    <citation type="submission" date="2019-11" db="EMBL/GenBank/DDBJ databases">
        <title>The genome sequence of Methylocystis heyeri.</title>
        <authorList>
            <person name="Oshkin I.Y."/>
            <person name="Miroshnikov K."/>
            <person name="Dedysh S.N."/>
        </authorList>
    </citation>
    <scope>NUCLEOTIDE SEQUENCE [LARGE SCALE GENOMIC DNA]</scope>
    <source>
        <strain evidence="1 2">H2</strain>
    </source>
</reference>
<dbReference type="InterPro" id="IPR036465">
    <property type="entry name" value="vWFA_dom_sf"/>
</dbReference>
<dbReference type="RefSeq" id="WP_136495239.1">
    <property type="nucleotide sequence ID" value="NZ_CP046052.1"/>
</dbReference>
<gene>
    <name evidence="1" type="ORF">H2LOC_004180</name>
</gene>
<dbReference type="SUPFAM" id="SSF53300">
    <property type="entry name" value="vWA-like"/>
    <property type="match status" value="1"/>
</dbReference>
<organism evidence="1 2">
    <name type="scientific">Methylocystis heyeri</name>
    <dbReference type="NCBI Taxonomy" id="391905"/>
    <lineage>
        <taxon>Bacteria</taxon>
        <taxon>Pseudomonadati</taxon>
        <taxon>Pseudomonadota</taxon>
        <taxon>Alphaproteobacteria</taxon>
        <taxon>Hyphomicrobiales</taxon>
        <taxon>Methylocystaceae</taxon>
        <taxon>Methylocystis</taxon>
    </lineage>
</organism>
<dbReference type="KEGG" id="mhey:H2LOC_004180"/>
<dbReference type="OrthoDB" id="5430236at2"/>
<accession>A0A6B8KBA1</accession>
<dbReference type="EMBL" id="CP046052">
    <property type="protein sequence ID" value="QGM44947.1"/>
    <property type="molecule type" value="Genomic_DNA"/>
</dbReference>
<dbReference type="Proteomes" id="UP000309061">
    <property type="component" value="Chromosome"/>
</dbReference>
<evidence type="ECO:0000313" key="2">
    <source>
        <dbReference type="Proteomes" id="UP000309061"/>
    </source>
</evidence>
<dbReference type="AlphaFoldDB" id="A0A6B8KBA1"/>
<protein>
    <submittedName>
        <fullName evidence="1">VWA domain-containing protein</fullName>
    </submittedName>
</protein>
<evidence type="ECO:0000313" key="1">
    <source>
        <dbReference type="EMBL" id="QGM44947.1"/>
    </source>
</evidence>
<name>A0A6B8KBA1_9HYPH</name>
<proteinExistence type="predicted"/>
<sequence length="235" mass="24934">MNDRPDNRPLARSGSDAAIDAFLNEAKALTQASAGGRGRLIFALDATMSRQPTWDLAQSIQGEMFSATAEQGGLEVQLAYYRGFMECRASSFVSGGRGLAALMSRISCQGGRTQIGRLLRHVRDESRARPVAAFVFIGDAMEENVDDLAGVAGELGLLGVKAFMFQEGGNPAARLAFREIARVTGGAYAAFDANAPRRLAELLKAAAAYAAGGRLQLEKMAESGEAAARLLLSQM</sequence>